<keyword evidence="2" id="KW-1185">Reference proteome</keyword>
<accession>A0A9P6ENW4</accession>
<name>A0A9P6ENW4_9AGAR</name>
<protein>
    <submittedName>
        <fullName evidence="1">Uncharacterized protein</fullName>
    </submittedName>
</protein>
<evidence type="ECO:0000313" key="1">
    <source>
        <dbReference type="EMBL" id="KAF9533261.1"/>
    </source>
</evidence>
<sequence>MVDIRMLNRCPSWEYHLNWKEFLVQDCFLNSGPQVNENTFKHTSFSAMQRELRSTPE</sequence>
<comment type="caution">
    <text evidence="1">The sequence shown here is derived from an EMBL/GenBank/DDBJ whole genome shotgun (WGS) entry which is preliminary data.</text>
</comment>
<gene>
    <name evidence="1" type="ORF">CPB83DRAFT_846147</name>
</gene>
<dbReference type="Proteomes" id="UP000807306">
    <property type="component" value="Unassembled WGS sequence"/>
</dbReference>
<evidence type="ECO:0000313" key="2">
    <source>
        <dbReference type="Proteomes" id="UP000807306"/>
    </source>
</evidence>
<dbReference type="EMBL" id="MU157829">
    <property type="protein sequence ID" value="KAF9533261.1"/>
    <property type="molecule type" value="Genomic_DNA"/>
</dbReference>
<dbReference type="AlphaFoldDB" id="A0A9P6ENW4"/>
<organism evidence="1 2">
    <name type="scientific">Crepidotus variabilis</name>
    <dbReference type="NCBI Taxonomy" id="179855"/>
    <lineage>
        <taxon>Eukaryota</taxon>
        <taxon>Fungi</taxon>
        <taxon>Dikarya</taxon>
        <taxon>Basidiomycota</taxon>
        <taxon>Agaricomycotina</taxon>
        <taxon>Agaricomycetes</taxon>
        <taxon>Agaricomycetidae</taxon>
        <taxon>Agaricales</taxon>
        <taxon>Agaricineae</taxon>
        <taxon>Crepidotaceae</taxon>
        <taxon>Crepidotus</taxon>
    </lineage>
</organism>
<reference evidence="1" key="1">
    <citation type="submission" date="2020-11" db="EMBL/GenBank/DDBJ databases">
        <authorList>
            <consortium name="DOE Joint Genome Institute"/>
            <person name="Ahrendt S."/>
            <person name="Riley R."/>
            <person name="Andreopoulos W."/>
            <person name="Labutti K."/>
            <person name="Pangilinan J."/>
            <person name="Ruiz-Duenas F.J."/>
            <person name="Barrasa J.M."/>
            <person name="Sanchez-Garcia M."/>
            <person name="Camarero S."/>
            <person name="Miyauchi S."/>
            <person name="Serrano A."/>
            <person name="Linde D."/>
            <person name="Babiker R."/>
            <person name="Drula E."/>
            <person name="Ayuso-Fernandez I."/>
            <person name="Pacheco R."/>
            <person name="Padilla G."/>
            <person name="Ferreira P."/>
            <person name="Barriuso J."/>
            <person name="Kellner H."/>
            <person name="Castanera R."/>
            <person name="Alfaro M."/>
            <person name="Ramirez L."/>
            <person name="Pisabarro A.G."/>
            <person name="Kuo A."/>
            <person name="Tritt A."/>
            <person name="Lipzen A."/>
            <person name="He G."/>
            <person name="Yan M."/>
            <person name="Ng V."/>
            <person name="Cullen D."/>
            <person name="Martin F."/>
            <person name="Rosso M.-N."/>
            <person name="Henrissat B."/>
            <person name="Hibbett D."/>
            <person name="Martinez A.T."/>
            <person name="Grigoriev I.V."/>
        </authorList>
    </citation>
    <scope>NUCLEOTIDE SEQUENCE</scope>
    <source>
        <strain evidence="1">CBS 506.95</strain>
    </source>
</reference>
<proteinExistence type="predicted"/>